<keyword evidence="6" id="KW-1185">Reference proteome</keyword>
<dbReference type="SUPFAM" id="SSF52540">
    <property type="entry name" value="P-loop containing nucleoside triphosphate hydrolases"/>
    <property type="match status" value="1"/>
</dbReference>
<dbReference type="KEGG" id="cim:CIMG_09821"/>
<proteinExistence type="predicted"/>
<dbReference type="InterPro" id="IPR027417">
    <property type="entry name" value="P-loop_NTPase"/>
</dbReference>
<dbReference type="InterPro" id="IPR001680">
    <property type="entry name" value="WD40_rpt"/>
</dbReference>
<dbReference type="SMART" id="SM00320">
    <property type="entry name" value="WD40"/>
    <property type="match status" value="7"/>
</dbReference>
<reference evidence="6" key="2">
    <citation type="journal article" date="2010" name="Genome Res.">
        <title>Population genomic sequencing of Coccidioides fungi reveals recent hybridization and transposon control.</title>
        <authorList>
            <person name="Neafsey D.E."/>
            <person name="Barker B.M."/>
            <person name="Sharpton T.J."/>
            <person name="Stajich J.E."/>
            <person name="Park D.J."/>
            <person name="Whiston E."/>
            <person name="Hung C.-Y."/>
            <person name="McMahan C."/>
            <person name="White J."/>
            <person name="Sykes S."/>
            <person name="Heiman D."/>
            <person name="Young S."/>
            <person name="Zeng Q."/>
            <person name="Abouelleil A."/>
            <person name="Aftuck L."/>
            <person name="Bessette D."/>
            <person name="Brown A."/>
            <person name="FitzGerald M."/>
            <person name="Lui A."/>
            <person name="Macdonald J.P."/>
            <person name="Priest M."/>
            <person name="Orbach M.J."/>
            <person name="Galgiani J.N."/>
            <person name="Kirkland T.N."/>
            <person name="Cole G.T."/>
            <person name="Birren B.W."/>
            <person name="Henn M.R."/>
            <person name="Taylor J.W."/>
            <person name="Rounsley S.D."/>
        </authorList>
    </citation>
    <scope>GENOME REANNOTATION</scope>
    <source>
        <strain evidence="6">RS</strain>
    </source>
</reference>
<feature type="domain" description="Nephrocystin 3-like N-terminal" evidence="4">
    <location>
        <begin position="346"/>
        <end position="522"/>
    </location>
</feature>
<dbReference type="InParanoid" id="J3K382"/>
<name>J3K382_COCIM</name>
<feature type="domain" description="AB hydrolase-1" evidence="2">
    <location>
        <begin position="59"/>
        <end position="211"/>
    </location>
</feature>
<dbReference type="OMA" id="CEWLINR"/>
<feature type="domain" description="GPI inositol-deacylase winged helix" evidence="3">
    <location>
        <begin position="635"/>
        <end position="714"/>
    </location>
</feature>
<dbReference type="Gene3D" id="3.40.50.300">
    <property type="entry name" value="P-loop containing nucleotide triphosphate hydrolases"/>
    <property type="match status" value="1"/>
</dbReference>
<evidence type="ECO:0000259" key="3">
    <source>
        <dbReference type="Pfam" id="PF22939"/>
    </source>
</evidence>
<dbReference type="GeneID" id="4558345"/>
<accession>J3K382</accession>
<organism evidence="5 6">
    <name type="scientific">Coccidioides immitis (strain RS)</name>
    <name type="common">Valley fever fungus</name>
    <dbReference type="NCBI Taxonomy" id="246410"/>
    <lineage>
        <taxon>Eukaryota</taxon>
        <taxon>Fungi</taxon>
        <taxon>Dikarya</taxon>
        <taxon>Ascomycota</taxon>
        <taxon>Pezizomycotina</taxon>
        <taxon>Eurotiomycetes</taxon>
        <taxon>Eurotiomycetidae</taxon>
        <taxon>Onygenales</taxon>
        <taxon>Onygenaceae</taxon>
        <taxon>Coccidioides</taxon>
    </lineage>
</organism>
<evidence type="ECO:0000256" key="1">
    <source>
        <dbReference type="ARBA" id="ARBA00022737"/>
    </source>
</evidence>
<dbReference type="SUPFAM" id="SSF53474">
    <property type="entry name" value="alpha/beta-Hydrolases"/>
    <property type="match status" value="1"/>
</dbReference>
<dbReference type="Proteomes" id="UP000001261">
    <property type="component" value="Unassembled WGS sequence"/>
</dbReference>
<dbReference type="OrthoDB" id="194358at2759"/>
<dbReference type="RefSeq" id="XP_001240200.2">
    <property type="nucleotide sequence ID" value="XM_001240199.2"/>
</dbReference>
<protein>
    <recommendedName>
        <fullName evidence="7">GPI inositol-deacylase</fullName>
    </recommendedName>
</protein>
<dbReference type="InterPro" id="IPR054471">
    <property type="entry name" value="GPIID_WHD"/>
</dbReference>
<gene>
    <name evidence="5" type="ORF">CIMG_09821</name>
</gene>
<dbReference type="Pfam" id="PF24883">
    <property type="entry name" value="NPHP3_N"/>
    <property type="match status" value="1"/>
</dbReference>
<dbReference type="PANTHER" id="PTHR10039:SF16">
    <property type="entry name" value="GPI INOSITOL-DEACYLASE"/>
    <property type="match status" value="1"/>
</dbReference>
<evidence type="ECO:0000313" key="6">
    <source>
        <dbReference type="Proteomes" id="UP000001261"/>
    </source>
</evidence>
<dbReference type="Gene3D" id="2.130.10.10">
    <property type="entry name" value="YVTN repeat-like/Quinoprotein amine dehydrogenase"/>
    <property type="match status" value="3"/>
</dbReference>
<dbReference type="EMBL" id="GG704912">
    <property type="protein sequence ID" value="EAS28617.3"/>
    <property type="molecule type" value="Genomic_DNA"/>
</dbReference>
<dbReference type="InterPro" id="IPR015943">
    <property type="entry name" value="WD40/YVTN_repeat-like_dom_sf"/>
</dbReference>
<evidence type="ECO:0000259" key="2">
    <source>
        <dbReference type="Pfam" id="PF12697"/>
    </source>
</evidence>
<dbReference type="InterPro" id="IPR000073">
    <property type="entry name" value="AB_hydrolase_1"/>
</dbReference>
<dbReference type="InterPro" id="IPR029058">
    <property type="entry name" value="AB_hydrolase_fold"/>
</dbReference>
<dbReference type="InterPro" id="IPR036322">
    <property type="entry name" value="WD40_repeat_dom_sf"/>
</dbReference>
<dbReference type="InterPro" id="IPR056884">
    <property type="entry name" value="NPHP3-like_N"/>
</dbReference>
<dbReference type="Pfam" id="PF22939">
    <property type="entry name" value="WHD_GPIID"/>
    <property type="match status" value="1"/>
</dbReference>
<evidence type="ECO:0000313" key="5">
    <source>
        <dbReference type="EMBL" id="EAS28617.3"/>
    </source>
</evidence>
<dbReference type="Pfam" id="PF12697">
    <property type="entry name" value="Abhydrolase_6"/>
    <property type="match status" value="1"/>
</dbReference>
<evidence type="ECO:0008006" key="7">
    <source>
        <dbReference type="Google" id="ProtNLM"/>
    </source>
</evidence>
<dbReference type="SUPFAM" id="SSF101898">
    <property type="entry name" value="NHL repeat"/>
    <property type="match status" value="1"/>
</dbReference>
<sequence length="1575" mass="178060">MSSISKPKNLSQDVERHTKPLSFIERHRAASSSLQSSSDLRDPLGLNLLYEPPDSRVDLIFVHGLGGGSHKTWNISTDQDSFWPKEWLPREAGFEHARIYSFGYRSHWASKRKRAATIPDFGRALLGDICDHFAIQNGPNLPIIFVAHSMGGLVVKKTYILAKQNPIYEEVSQRIRGMIFLGTPHRGADSAHRLSSLLNLAGRYGSKRFVDELAPESTILEEIEEAFASASQGLYLCSIFETVETTIGFARQMIVERRSALLGLPSERIQHLNTDHRHMCKFHDPDDLNYKSLRLKILAAIRSIEKANHPKKLTLSEQLKWISTYLNDPQYHIDELAELTGEKEDGSCEWLINRPAFRVWLNLPSTGNEAELPDIWNVKRSPKLFWLSGKPGTGKSMAAAHVIQYMEDNNLDCIFYFFKYGDKTKSSICNLLCSFAFQLARINTDVRQMLLDMAQNCERLNFNKPREMLESLFNPQILREKLHATYYCVIDALDECDAHSTLISLLSELAKRLPLKIFMTSRLISTIGRDLLKQSLPVFVEQMKLEDSLGDIERYLNRRTNSLPIDDESSREDLVAQILQKSNGCFLWTTLVFNLLKEAHGFGAIKACLNLVPVEMNELYEQILKKSIKISQDIILAQAVFRWVICAIRPLTSDELLEGLQHDVKDTLASRRDGIGPLCGHLVYVDENSRVQALHQTFRTFLTDKCPLAEFAIEKKQEHAHIANVCLAFLAGRDFCGSKPMDISRPPAYLSPFGKYATVHFSDHISKSSSGSDELLLSIYKFFRSSNVLAWIENLAESGNLSILTHTVKNLKSYLARRAKYLPPLGEEVQTVETWIHDLIHIGTLFSHNLLAVPKAMHFLIPPLCPRKSAIYGQFYKEEKDSFRVVGITDEDWDDRLASLLYPDEEALSLACSDNYFAVGLSDGSIFIYQSTTCEYVRKLDHPGAVAKLAFARLRPLLASCSPNKLILWNTHDGSCIWTARRRGYLDPMALGFNNDDSAISIATKKGLSFFQVLDGKESESFSYYATEIGSSETKNPNSAWNAQFSPDLNLLAIIYRNRPIILWDVALRRTSLQIVKRGSDGVYETPNANAVVFHPNLEAHLIAVAYNDGDLVVHNFRIDQQTASFPLLAQTLAVSPDGRTLATGDTHGIIHLFNFETLRLSYRITTDTSRIQDIVFDSSCLRFLDIRDDRCNVWEPSVLVVLKESSDDTSTEPCSEEIPPPMQRKDARHWGSEFYISAIAGHQDNCHLFGGRSDGSVAVFTTETGSIVQELCSHAHSGRVHLLDWNESKSLLTSIDVSWRIICRKISRKQSGEWYTERTLLDRCTRNAILQVLTNQRGDRLLVSTTLTDIVWNLDAQCSEINRFTQQEKRQWVAHPTNPELLILIRGGKAFTFEWTQFHMTSGECGVSLESLSAVDLGFSRVVSCEQANKIAAVRMSKGNNGRKSSEIQLWDAVHINSEAGGTPLCARYEHFAYDINAILGVVESSLLFLDSESWVCSVNVGNPKHEKFYTRHFFIPFTWHRNKDLVYYVTASGRIAFVVGENVVVFHHGLQFKVPVPFARAESIEEVNRKEDG</sequence>
<keyword evidence="1" id="KW-0677">Repeat</keyword>
<dbReference type="SUPFAM" id="SSF50978">
    <property type="entry name" value="WD40 repeat-like"/>
    <property type="match status" value="1"/>
</dbReference>
<dbReference type="Gene3D" id="3.40.50.1820">
    <property type="entry name" value="alpha/beta hydrolase"/>
    <property type="match status" value="1"/>
</dbReference>
<evidence type="ECO:0000259" key="4">
    <source>
        <dbReference type="Pfam" id="PF24883"/>
    </source>
</evidence>
<dbReference type="PANTHER" id="PTHR10039">
    <property type="entry name" value="AMELOGENIN"/>
    <property type="match status" value="1"/>
</dbReference>
<reference evidence="6" key="1">
    <citation type="journal article" date="2009" name="Genome Res.">
        <title>Comparative genomic analyses of the human fungal pathogens Coccidioides and their relatives.</title>
        <authorList>
            <person name="Sharpton T.J."/>
            <person name="Stajich J.E."/>
            <person name="Rounsley S.D."/>
            <person name="Gardner M.J."/>
            <person name="Wortman J.R."/>
            <person name="Jordar V.S."/>
            <person name="Maiti R."/>
            <person name="Kodira C.D."/>
            <person name="Neafsey D.E."/>
            <person name="Zeng Q."/>
            <person name="Hung C.-Y."/>
            <person name="McMahan C."/>
            <person name="Muszewska A."/>
            <person name="Grynberg M."/>
            <person name="Mandel M.A."/>
            <person name="Kellner E.M."/>
            <person name="Barker B.M."/>
            <person name="Galgiani J.N."/>
            <person name="Orbach M.J."/>
            <person name="Kirkland T.N."/>
            <person name="Cole G.T."/>
            <person name="Henn M.R."/>
            <person name="Birren B.W."/>
            <person name="Taylor J.W."/>
        </authorList>
    </citation>
    <scope>NUCLEOTIDE SEQUENCE [LARGE SCALE GENOMIC DNA]</scope>
    <source>
        <strain evidence="6">RS</strain>
    </source>
</reference>
<dbReference type="VEuPathDB" id="FungiDB:CIMG_09821"/>